<evidence type="ECO:0000313" key="4">
    <source>
        <dbReference type="EMBL" id="GEZ19858.1"/>
    </source>
</evidence>
<dbReference type="Pfam" id="PF22936">
    <property type="entry name" value="Pol_BBD"/>
    <property type="match status" value="1"/>
</dbReference>
<feature type="region of interest" description="Disordered" evidence="1">
    <location>
        <begin position="289"/>
        <end position="311"/>
    </location>
</feature>
<feature type="compositionally biased region" description="Polar residues" evidence="1">
    <location>
        <begin position="289"/>
        <end position="310"/>
    </location>
</feature>
<feature type="non-terminal residue" evidence="4">
    <location>
        <position position="1"/>
    </location>
</feature>
<evidence type="ECO:0000259" key="2">
    <source>
        <dbReference type="Pfam" id="PF22936"/>
    </source>
</evidence>
<organism evidence="4">
    <name type="scientific">Tanacetum cinerariifolium</name>
    <name type="common">Dalmatian daisy</name>
    <name type="synonym">Chrysanthemum cinerariifolium</name>
    <dbReference type="NCBI Taxonomy" id="118510"/>
    <lineage>
        <taxon>Eukaryota</taxon>
        <taxon>Viridiplantae</taxon>
        <taxon>Streptophyta</taxon>
        <taxon>Embryophyta</taxon>
        <taxon>Tracheophyta</taxon>
        <taxon>Spermatophyta</taxon>
        <taxon>Magnoliopsida</taxon>
        <taxon>eudicotyledons</taxon>
        <taxon>Gunneridae</taxon>
        <taxon>Pentapetalae</taxon>
        <taxon>asterids</taxon>
        <taxon>campanulids</taxon>
        <taxon>Asterales</taxon>
        <taxon>Asteraceae</taxon>
        <taxon>Asteroideae</taxon>
        <taxon>Anthemideae</taxon>
        <taxon>Anthemidinae</taxon>
        <taxon>Tanacetum</taxon>
    </lineage>
</organism>
<evidence type="ECO:0000259" key="3">
    <source>
        <dbReference type="Pfam" id="PF25597"/>
    </source>
</evidence>
<sequence length="741" mass="83594">VVQIVLWYLDSGCSKHMTKDRSQLTNFVHKFHGTVKFGNDQIAKIMGYGDYQIGNITILRIYYVEGLGYDLFFVGQFCDLDLKVAFRKHTCFVRYLEASKTKSWLWHRRLSHLIFGAINHLAKNGLIRGLPILKFEKDHLCSAYAMGKRFSKLQAIADIGILIGYAPKKKSYRIYNQRTRKIIETIHVEFDELMAMASEQLSSGPGLQCMTLATSSSGLVPNPIPQQPYIPPPRDNWDRLFQPMLDEYFNLTTIVVSLVLAAAALRIVDLADSPVSTSIDQDALFTSIPSSQDQEHSSIISQGFQESPKTSHFHDDPLYESLHEDMTSQGSSSNFRPIHTLFESLGRWTKDHPIANVNGAVDPTLFTWKARNDLLLTRPYQAKPIEKHLNAVKRIFQYLKGTINIGFSYSKDTDIALAAYADADHAGCQDSRRSTSERAKDPSSKGPPQVVSEPFGEFLLKKNTFLHMRIEQYFLMTDYSLWEVILNGDSHVPTLIIEGVAQTVAPTTVEQKLARKNELKARGTLLMALPDKHKLKFNSHKDAKTLIKAIEKRFRGNTETKKVQKTLLNQQFENFSGSSSEGLDQIHDRLQKLTQTLIWRNKTDLEDKSLDDLFNSLKIYESEVKHSSSLGTESYNLAFVSSTPADSTNDSVSAAVNVSAIGTKLSASTLLNVDSLSNVVIYSFFVSQSSSPQLDNKDLKQIDVDDLEEIDLKWKMAMLTIRARRECRSPNDSRRTAVAEP</sequence>
<feature type="domain" description="Retroviral polymerase SH3-like" evidence="3">
    <location>
        <begin position="141"/>
        <end position="193"/>
    </location>
</feature>
<reference evidence="4" key="1">
    <citation type="journal article" date="2019" name="Sci. Rep.">
        <title>Draft genome of Tanacetum cinerariifolium, the natural source of mosquito coil.</title>
        <authorList>
            <person name="Yamashiro T."/>
            <person name="Shiraishi A."/>
            <person name="Satake H."/>
            <person name="Nakayama K."/>
        </authorList>
    </citation>
    <scope>NUCLEOTIDE SEQUENCE</scope>
</reference>
<dbReference type="Pfam" id="PF25597">
    <property type="entry name" value="SH3_retrovirus"/>
    <property type="match status" value="1"/>
</dbReference>
<comment type="caution">
    <text evidence="4">The sequence shown here is derived from an EMBL/GenBank/DDBJ whole genome shotgun (WGS) entry which is preliminary data.</text>
</comment>
<proteinExistence type="predicted"/>
<protein>
    <submittedName>
        <fullName evidence="4">Uncharacterized protein</fullName>
    </submittedName>
</protein>
<dbReference type="InterPro" id="IPR054722">
    <property type="entry name" value="PolX-like_BBD"/>
</dbReference>
<feature type="compositionally biased region" description="Basic and acidic residues" evidence="1">
    <location>
        <begin position="428"/>
        <end position="443"/>
    </location>
</feature>
<dbReference type="PANTHER" id="PTHR11439:SF509">
    <property type="entry name" value="RNA-DIRECTED DNA POLYMERASE"/>
    <property type="match status" value="1"/>
</dbReference>
<dbReference type="Pfam" id="PF14223">
    <property type="entry name" value="Retrotran_gag_2"/>
    <property type="match status" value="1"/>
</dbReference>
<dbReference type="InterPro" id="IPR057670">
    <property type="entry name" value="SH3_retrovirus"/>
</dbReference>
<gene>
    <name evidence="4" type="ORF">Tci_491831</name>
</gene>
<feature type="domain" description="Retrovirus-related Pol polyprotein from transposon TNT 1-94-like beta-barrel" evidence="2">
    <location>
        <begin position="7"/>
        <end position="78"/>
    </location>
</feature>
<dbReference type="EMBL" id="BKCJ010251406">
    <property type="protein sequence ID" value="GEZ19858.1"/>
    <property type="molecule type" value="Genomic_DNA"/>
</dbReference>
<dbReference type="AlphaFoldDB" id="A0A699I6Q7"/>
<accession>A0A699I6Q7</accession>
<dbReference type="PANTHER" id="PTHR11439">
    <property type="entry name" value="GAG-POL-RELATED RETROTRANSPOSON"/>
    <property type="match status" value="1"/>
</dbReference>
<name>A0A699I6Q7_TANCI</name>
<evidence type="ECO:0000256" key="1">
    <source>
        <dbReference type="SAM" id="MobiDB-lite"/>
    </source>
</evidence>
<feature type="region of interest" description="Disordered" evidence="1">
    <location>
        <begin position="428"/>
        <end position="450"/>
    </location>
</feature>